<proteinExistence type="predicted"/>
<feature type="transmembrane region" description="Helical" evidence="1">
    <location>
        <begin position="180"/>
        <end position="197"/>
    </location>
</feature>
<sequence>MITRIFYSINQFLPNFDDLFITINSFIELVFGYLKYVFFGILLIIGILTLLSLRGKYFLERIRYSKEQKLADNPMTKPRLILGTLYIVFAFGILLDWFTYFLLVVFDPLPDRLIFNIITLSGTVDPFALNNFSDISKVVYPYEKTIYYGVAIVSFMALLTITISLWQIINKQGNKTKKSIVSLIGGIVMGMLTGFTTCL</sequence>
<keyword evidence="1" id="KW-0812">Transmembrane</keyword>
<reference evidence="2" key="1">
    <citation type="journal article" date="2014" name="Front. Microbiol.">
        <title>High frequency of phylogenetically diverse reductive dehalogenase-homologous genes in deep subseafloor sedimentary metagenomes.</title>
        <authorList>
            <person name="Kawai M."/>
            <person name="Futagami T."/>
            <person name="Toyoda A."/>
            <person name="Takaki Y."/>
            <person name="Nishi S."/>
            <person name="Hori S."/>
            <person name="Arai W."/>
            <person name="Tsubouchi T."/>
            <person name="Morono Y."/>
            <person name="Uchiyama I."/>
            <person name="Ito T."/>
            <person name="Fujiyama A."/>
            <person name="Inagaki F."/>
            <person name="Takami H."/>
        </authorList>
    </citation>
    <scope>NUCLEOTIDE SEQUENCE</scope>
    <source>
        <strain evidence="2">Expedition CK06-06</strain>
    </source>
</reference>
<keyword evidence="1" id="KW-0472">Membrane</keyword>
<evidence type="ECO:0000313" key="2">
    <source>
        <dbReference type="EMBL" id="GAG82292.1"/>
    </source>
</evidence>
<evidence type="ECO:0000256" key="1">
    <source>
        <dbReference type="SAM" id="Phobius"/>
    </source>
</evidence>
<feature type="non-terminal residue" evidence="2">
    <location>
        <position position="199"/>
    </location>
</feature>
<accession>X1BM79</accession>
<protein>
    <submittedName>
        <fullName evidence="2">Uncharacterized protein</fullName>
    </submittedName>
</protein>
<comment type="caution">
    <text evidence="2">The sequence shown here is derived from an EMBL/GenBank/DDBJ whole genome shotgun (WGS) entry which is preliminary data.</text>
</comment>
<name>X1BM79_9ZZZZ</name>
<organism evidence="2">
    <name type="scientific">marine sediment metagenome</name>
    <dbReference type="NCBI Taxonomy" id="412755"/>
    <lineage>
        <taxon>unclassified sequences</taxon>
        <taxon>metagenomes</taxon>
        <taxon>ecological metagenomes</taxon>
    </lineage>
</organism>
<keyword evidence="1" id="KW-1133">Transmembrane helix</keyword>
<feature type="transmembrane region" description="Helical" evidence="1">
    <location>
        <begin position="80"/>
        <end position="103"/>
    </location>
</feature>
<dbReference type="AlphaFoldDB" id="X1BM79"/>
<feature type="transmembrane region" description="Helical" evidence="1">
    <location>
        <begin position="146"/>
        <end position="168"/>
    </location>
</feature>
<feature type="transmembrane region" description="Helical" evidence="1">
    <location>
        <begin position="36"/>
        <end position="59"/>
    </location>
</feature>
<dbReference type="EMBL" id="BART01017812">
    <property type="protein sequence ID" value="GAG82292.1"/>
    <property type="molecule type" value="Genomic_DNA"/>
</dbReference>
<gene>
    <name evidence="2" type="ORF">S01H4_33780</name>
</gene>